<dbReference type="AlphaFoldDB" id="A0A5E7RI10"/>
<dbReference type="EMBL" id="CABVJF010000001">
    <property type="protein sequence ID" value="VVP73594.1"/>
    <property type="molecule type" value="Genomic_DNA"/>
</dbReference>
<name>A0A5E7RI10_PSEFL</name>
<reference evidence="1 2" key="1">
    <citation type="submission" date="2019-09" db="EMBL/GenBank/DDBJ databases">
        <authorList>
            <person name="Chandra G."/>
            <person name="Truman W A."/>
        </authorList>
    </citation>
    <scope>NUCLEOTIDE SEQUENCE [LARGE SCALE GENOMIC DNA]</scope>
    <source>
        <strain evidence="1">PS928</strain>
    </source>
</reference>
<dbReference type="Proteomes" id="UP000381378">
    <property type="component" value="Unassembled WGS sequence"/>
</dbReference>
<accession>A0A5E7RI10</accession>
<proteinExistence type="predicted"/>
<organism evidence="1 2">
    <name type="scientific">Pseudomonas fluorescens</name>
    <dbReference type="NCBI Taxonomy" id="294"/>
    <lineage>
        <taxon>Bacteria</taxon>
        <taxon>Pseudomonadati</taxon>
        <taxon>Pseudomonadota</taxon>
        <taxon>Gammaproteobacteria</taxon>
        <taxon>Pseudomonadales</taxon>
        <taxon>Pseudomonadaceae</taxon>
        <taxon>Pseudomonas</taxon>
    </lineage>
</organism>
<gene>
    <name evidence="1" type="ORF">PS928_00024</name>
</gene>
<evidence type="ECO:0000313" key="1">
    <source>
        <dbReference type="EMBL" id="VVP73594.1"/>
    </source>
</evidence>
<protein>
    <submittedName>
        <fullName evidence="1">Uncharacterized protein</fullName>
    </submittedName>
</protein>
<sequence length="34" mass="3739">MFEPWLKRWALVPDALAAQGQLQVAKLAASMLAI</sequence>
<evidence type="ECO:0000313" key="2">
    <source>
        <dbReference type="Proteomes" id="UP000381378"/>
    </source>
</evidence>